<gene>
    <name evidence="7" type="ORF">FHS56_001854</name>
</gene>
<feature type="domain" description="S1 motif" evidence="6">
    <location>
        <begin position="37"/>
        <end position="141"/>
    </location>
</feature>
<dbReference type="SUPFAM" id="SSF50249">
    <property type="entry name" value="Nucleic acid-binding proteins"/>
    <property type="match status" value="1"/>
</dbReference>
<evidence type="ECO:0000313" key="7">
    <source>
        <dbReference type="EMBL" id="NIK74341.1"/>
    </source>
</evidence>
<organism evidence="7 8">
    <name type="scientific">Thermonema lapsum</name>
    <dbReference type="NCBI Taxonomy" id="28195"/>
    <lineage>
        <taxon>Bacteria</taxon>
        <taxon>Pseudomonadati</taxon>
        <taxon>Bacteroidota</taxon>
        <taxon>Cytophagia</taxon>
        <taxon>Cytophagales</taxon>
        <taxon>Thermonemataceae</taxon>
        <taxon>Thermonema</taxon>
    </lineage>
</organism>
<keyword evidence="5" id="KW-0694">RNA-binding</keyword>
<reference evidence="7 8" key="1">
    <citation type="submission" date="2020-03" db="EMBL/GenBank/DDBJ databases">
        <title>Genomic Encyclopedia of Type Strains, Phase IV (KMG-IV): sequencing the most valuable type-strain genomes for metagenomic binning, comparative biology and taxonomic classification.</title>
        <authorList>
            <person name="Goeker M."/>
        </authorList>
    </citation>
    <scope>NUCLEOTIDE SEQUENCE [LARGE SCALE GENOMIC DNA]</scope>
    <source>
        <strain evidence="7 8">DSM 5718</strain>
    </source>
</reference>
<dbReference type="InterPro" id="IPR003029">
    <property type="entry name" value="S1_domain"/>
</dbReference>
<dbReference type="GO" id="GO:0004540">
    <property type="term" value="F:RNA nuclease activity"/>
    <property type="evidence" value="ECO:0007669"/>
    <property type="project" value="InterPro"/>
</dbReference>
<keyword evidence="2" id="KW-0479">Metal-binding</keyword>
<dbReference type="EMBL" id="JAASRN010000002">
    <property type="protein sequence ID" value="NIK74341.1"/>
    <property type="molecule type" value="Genomic_DNA"/>
</dbReference>
<dbReference type="PANTHER" id="PTHR30001:SF0">
    <property type="entry name" value="RIBONUCLEASE G"/>
    <property type="match status" value="1"/>
</dbReference>
<accession>A0A846MSC6</accession>
<evidence type="ECO:0000313" key="8">
    <source>
        <dbReference type="Proteomes" id="UP000537126"/>
    </source>
</evidence>
<dbReference type="Gene3D" id="2.40.50.140">
    <property type="entry name" value="Nucleic acid-binding proteins"/>
    <property type="match status" value="1"/>
</dbReference>
<dbReference type="GO" id="GO:0006364">
    <property type="term" value="P:rRNA processing"/>
    <property type="evidence" value="ECO:0007669"/>
    <property type="project" value="TreeGrafter"/>
</dbReference>
<dbReference type="RefSeq" id="WP_166919920.1">
    <property type="nucleotide sequence ID" value="NZ_JAASRN010000002.1"/>
</dbReference>
<name>A0A846MSC6_9BACT</name>
<dbReference type="InterPro" id="IPR019307">
    <property type="entry name" value="RNA-bd_AU-1/RNase_E/G"/>
</dbReference>
<evidence type="ECO:0000256" key="5">
    <source>
        <dbReference type="ARBA" id="ARBA00022884"/>
    </source>
</evidence>
<dbReference type="GO" id="GO:0003723">
    <property type="term" value="F:RNA binding"/>
    <property type="evidence" value="ECO:0007669"/>
    <property type="project" value="UniProtKB-KW"/>
</dbReference>
<evidence type="ECO:0000256" key="2">
    <source>
        <dbReference type="ARBA" id="ARBA00022723"/>
    </source>
</evidence>
<comment type="caution">
    <text evidence="7">The sequence shown here is derived from an EMBL/GenBank/DDBJ whole genome shotgun (WGS) entry which is preliminary data.</text>
</comment>
<sequence length="516" mass="58768">MNHELIVNVSKNSVRIALLNDKDIIEYHVVEGDNPFNVGDIYFGTVKKVVSGHNAAFIDVGYEKDAFLHYTDLGPNVRTLLRYTKDTIAKQQKTHKLDNIQFEEPIEKGGKIGQVLKRNMPILVQIEKEPISNKGPRLSCQLTIAGRYLVLIPFADTVNVSKKIIKKEERNRLLRLINSIKPKNFGVIVRTAAEGKEVAELDADLRELMERWEAGYRILREARPPAKIIGELSRVSAILRDMLDENFDAVVVDDPAMYEEIRAYIRRIAPDREKIVKLYNGKVGIFEHYGIEKQLKQIFGKSVSLPGGGYLIIEHTEALHVIDVNSGNQAANTGNQEETALKVNLEAAKEIARQLRVRDMGGIIVIDFIDMKNPAHKKEVYEAMKEFMKSDRARHTILPITRFGLMQITRERVRPELNIKTREVCPACNGTGSISASILIADAIENALDYIVHHQKERGLSLIVHPYLHAYFTKGLWSKQMKWFFKYGTWVRVIPDSSLAINEYKFKNKKGIEIET</sequence>
<dbReference type="CDD" id="cd04453">
    <property type="entry name" value="S1_RNase_E"/>
    <property type="match status" value="1"/>
</dbReference>
<dbReference type="NCBIfam" id="TIGR00757">
    <property type="entry name" value="RNaseEG"/>
    <property type="match status" value="1"/>
</dbReference>
<dbReference type="EC" id="3.1.26.-" evidence="7"/>
<comment type="cofactor">
    <cofactor evidence="1">
        <name>Mg(2+)</name>
        <dbReference type="ChEBI" id="CHEBI:18420"/>
    </cofactor>
</comment>
<proteinExistence type="predicted"/>
<evidence type="ECO:0000256" key="4">
    <source>
        <dbReference type="ARBA" id="ARBA00022842"/>
    </source>
</evidence>
<dbReference type="PANTHER" id="PTHR30001">
    <property type="entry name" value="RIBONUCLEASE"/>
    <property type="match status" value="1"/>
</dbReference>
<protein>
    <submittedName>
        <fullName evidence="7">Ribonuclease G</fullName>
        <ecNumber evidence="7">3.1.26.-</ecNumber>
    </submittedName>
</protein>
<dbReference type="Proteomes" id="UP000537126">
    <property type="component" value="Unassembled WGS sequence"/>
</dbReference>
<evidence type="ECO:0000256" key="3">
    <source>
        <dbReference type="ARBA" id="ARBA00022801"/>
    </source>
</evidence>
<keyword evidence="3 7" id="KW-0378">Hydrolase</keyword>
<dbReference type="GO" id="GO:0016787">
    <property type="term" value="F:hydrolase activity"/>
    <property type="evidence" value="ECO:0007669"/>
    <property type="project" value="UniProtKB-KW"/>
</dbReference>
<dbReference type="InterPro" id="IPR004659">
    <property type="entry name" value="RNase_E/G"/>
</dbReference>
<keyword evidence="8" id="KW-1185">Reference proteome</keyword>
<dbReference type="GO" id="GO:0046872">
    <property type="term" value="F:metal ion binding"/>
    <property type="evidence" value="ECO:0007669"/>
    <property type="project" value="UniProtKB-KW"/>
</dbReference>
<dbReference type="GO" id="GO:0005737">
    <property type="term" value="C:cytoplasm"/>
    <property type="evidence" value="ECO:0007669"/>
    <property type="project" value="TreeGrafter"/>
</dbReference>
<dbReference type="SMART" id="SM00316">
    <property type="entry name" value="S1"/>
    <property type="match status" value="1"/>
</dbReference>
<evidence type="ECO:0000256" key="1">
    <source>
        <dbReference type="ARBA" id="ARBA00001946"/>
    </source>
</evidence>
<keyword evidence="4" id="KW-0460">Magnesium</keyword>
<evidence type="ECO:0000259" key="6">
    <source>
        <dbReference type="SMART" id="SM00316"/>
    </source>
</evidence>
<dbReference type="InterPro" id="IPR012340">
    <property type="entry name" value="NA-bd_OB-fold"/>
</dbReference>
<dbReference type="Pfam" id="PF10150">
    <property type="entry name" value="RNase_E_G"/>
    <property type="match status" value="1"/>
</dbReference>
<dbReference type="AlphaFoldDB" id="A0A846MSC6"/>